<dbReference type="Proteomes" id="UP000284662">
    <property type="component" value="Unassembled WGS sequence"/>
</dbReference>
<name>A0A412A010_9FIRM</name>
<gene>
    <name evidence="1" type="ORF">DWZ11_00785</name>
</gene>
<sequence length="98" mass="11585">MFTLNKIKFFCTKKVNDLSKNSINFKLEMNEAIEKFLKEDWGDIPKEDFVMNDKALKTGDRIIAKYKCKEYKDIYIIADTVLNNNAYEHASILFVDEY</sequence>
<proteinExistence type="predicted"/>
<dbReference type="EMBL" id="QRST01000001">
    <property type="protein sequence ID" value="RGQ08427.1"/>
    <property type="molecule type" value="Genomic_DNA"/>
</dbReference>
<comment type="caution">
    <text evidence="1">The sequence shown here is derived from an EMBL/GenBank/DDBJ whole genome shotgun (WGS) entry which is preliminary data.</text>
</comment>
<evidence type="ECO:0000313" key="2">
    <source>
        <dbReference type="Proteomes" id="UP000284662"/>
    </source>
</evidence>
<accession>A0A412A010</accession>
<dbReference type="AlphaFoldDB" id="A0A412A010"/>
<organism evidence="1 2">
    <name type="scientific">Megamonas rupellensis</name>
    <dbReference type="NCBI Taxonomy" id="491921"/>
    <lineage>
        <taxon>Bacteria</taxon>
        <taxon>Bacillati</taxon>
        <taxon>Bacillota</taxon>
        <taxon>Negativicutes</taxon>
        <taxon>Selenomonadales</taxon>
        <taxon>Selenomonadaceae</taxon>
        <taxon>Megamonas</taxon>
    </lineage>
</organism>
<protein>
    <submittedName>
        <fullName evidence="1">Uncharacterized protein</fullName>
    </submittedName>
</protein>
<reference evidence="1 2" key="1">
    <citation type="submission" date="2018-08" db="EMBL/GenBank/DDBJ databases">
        <title>A genome reference for cultivated species of the human gut microbiota.</title>
        <authorList>
            <person name="Zou Y."/>
            <person name="Xue W."/>
            <person name="Luo G."/>
        </authorList>
    </citation>
    <scope>NUCLEOTIDE SEQUENCE [LARGE SCALE GENOMIC DNA]</scope>
    <source>
        <strain evidence="1 2">AF29-2</strain>
    </source>
</reference>
<evidence type="ECO:0000313" key="1">
    <source>
        <dbReference type="EMBL" id="RGQ08427.1"/>
    </source>
</evidence>